<reference evidence="7 8" key="1">
    <citation type="journal article" date="2019" name="PLoS ONE">
        <title>Comparative genome analysis indicates high evolutionary potential of pathogenicity genes in Colletotrichum tanaceti.</title>
        <authorList>
            <person name="Lelwala R.V."/>
            <person name="Korhonen P.K."/>
            <person name="Young N.D."/>
            <person name="Scott J.B."/>
            <person name="Ades P.A."/>
            <person name="Gasser R.B."/>
            <person name="Taylor P.W.J."/>
        </authorList>
    </citation>
    <scope>NUCLEOTIDE SEQUENCE [LARGE SCALE GENOMIC DNA]</scope>
    <source>
        <strain evidence="7">BRIP57314</strain>
    </source>
</reference>
<dbReference type="Proteomes" id="UP000310108">
    <property type="component" value="Unassembled WGS sequence"/>
</dbReference>
<keyword evidence="2" id="KW-0479">Metal-binding</keyword>
<dbReference type="GO" id="GO:0006351">
    <property type="term" value="P:DNA-templated transcription"/>
    <property type="evidence" value="ECO:0007669"/>
    <property type="project" value="InterPro"/>
</dbReference>
<dbReference type="PANTHER" id="PTHR47338">
    <property type="entry name" value="ZN(II)2CYS6 TRANSCRIPTION FACTOR (EUROFUNG)-RELATED"/>
    <property type="match status" value="1"/>
</dbReference>
<evidence type="ECO:0000259" key="6">
    <source>
        <dbReference type="SMART" id="SM00906"/>
    </source>
</evidence>
<proteinExistence type="predicted"/>
<evidence type="ECO:0000256" key="3">
    <source>
        <dbReference type="ARBA" id="ARBA00023015"/>
    </source>
</evidence>
<dbReference type="InterPro" id="IPR007219">
    <property type="entry name" value="XnlR_reg_dom"/>
</dbReference>
<dbReference type="GO" id="GO:0000981">
    <property type="term" value="F:DNA-binding transcription factor activity, RNA polymerase II-specific"/>
    <property type="evidence" value="ECO:0007669"/>
    <property type="project" value="InterPro"/>
</dbReference>
<accession>A0A4U6XUT4</accession>
<keyword evidence="8" id="KW-1185">Reference proteome</keyword>
<comment type="subcellular location">
    <subcellularLocation>
        <location evidence="1">Nucleus</location>
    </subcellularLocation>
</comment>
<keyword evidence="5" id="KW-0539">Nucleus</keyword>
<feature type="domain" description="Xylanolytic transcriptional activator regulatory" evidence="6">
    <location>
        <begin position="65"/>
        <end position="150"/>
    </location>
</feature>
<keyword evidence="3" id="KW-0805">Transcription regulation</keyword>
<dbReference type="EMBL" id="PJEX01000005">
    <property type="protein sequence ID" value="TKW59712.1"/>
    <property type="molecule type" value="Genomic_DNA"/>
</dbReference>
<protein>
    <recommendedName>
        <fullName evidence="6">Xylanolytic transcriptional activator regulatory domain-containing protein</fullName>
    </recommendedName>
</protein>
<evidence type="ECO:0000313" key="7">
    <source>
        <dbReference type="EMBL" id="TKW59712.1"/>
    </source>
</evidence>
<organism evidence="7 8">
    <name type="scientific">Colletotrichum tanaceti</name>
    <dbReference type="NCBI Taxonomy" id="1306861"/>
    <lineage>
        <taxon>Eukaryota</taxon>
        <taxon>Fungi</taxon>
        <taxon>Dikarya</taxon>
        <taxon>Ascomycota</taxon>
        <taxon>Pezizomycotina</taxon>
        <taxon>Sordariomycetes</taxon>
        <taxon>Hypocreomycetidae</taxon>
        <taxon>Glomerellales</taxon>
        <taxon>Glomerellaceae</taxon>
        <taxon>Colletotrichum</taxon>
        <taxon>Colletotrichum destructivum species complex</taxon>
    </lineage>
</organism>
<dbReference type="InterPro" id="IPR050815">
    <property type="entry name" value="TF_fung"/>
</dbReference>
<dbReference type="PANTHER" id="PTHR47338:SF20">
    <property type="entry name" value="ZN(II)2CYS6 TRANSCRIPTION FACTOR (EUROFUNG)"/>
    <property type="match status" value="1"/>
</dbReference>
<evidence type="ECO:0000256" key="2">
    <source>
        <dbReference type="ARBA" id="ARBA00022723"/>
    </source>
</evidence>
<dbReference type="GO" id="GO:0005634">
    <property type="term" value="C:nucleus"/>
    <property type="evidence" value="ECO:0007669"/>
    <property type="project" value="UniProtKB-SubCell"/>
</dbReference>
<evidence type="ECO:0000256" key="4">
    <source>
        <dbReference type="ARBA" id="ARBA00023163"/>
    </source>
</evidence>
<sequence>MPFLAMRLATARPVPSVVPAHLAFYRAAKRFLSLLENGGATSLMVLQSMVLIAYFEYAHGVYPAAWITIVSCVRYADFVGLPELHKGNVLLEAPTPADRWQTTMTELEERSKAWWAILVLDRIIYLGNQKSYLSPEPHDTEAFPIDDEDWPPSPRLILDALYGAGNTLAWLFREEGSPQYENEMKPIKRCLERLGARWRLVGEYRRMLEQQDLAFMMQEKGHSTMGDM</sequence>
<dbReference type="AlphaFoldDB" id="A0A4U6XUT4"/>
<dbReference type="Pfam" id="PF04082">
    <property type="entry name" value="Fungal_trans"/>
    <property type="match status" value="1"/>
</dbReference>
<keyword evidence="4" id="KW-0804">Transcription</keyword>
<evidence type="ECO:0000313" key="8">
    <source>
        <dbReference type="Proteomes" id="UP000310108"/>
    </source>
</evidence>
<dbReference type="SMART" id="SM00906">
    <property type="entry name" value="Fungal_trans"/>
    <property type="match status" value="1"/>
</dbReference>
<gene>
    <name evidence="7" type="ORF">CTA1_10470</name>
</gene>
<evidence type="ECO:0000256" key="5">
    <source>
        <dbReference type="ARBA" id="ARBA00023242"/>
    </source>
</evidence>
<evidence type="ECO:0000256" key="1">
    <source>
        <dbReference type="ARBA" id="ARBA00004123"/>
    </source>
</evidence>
<dbReference type="CDD" id="cd12148">
    <property type="entry name" value="fungal_TF_MHR"/>
    <property type="match status" value="1"/>
</dbReference>
<comment type="caution">
    <text evidence="7">The sequence shown here is derived from an EMBL/GenBank/DDBJ whole genome shotgun (WGS) entry which is preliminary data.</text>
</comment>
<dbReference type="OrthoDB" id="3862662at2759"/>
<name>A0A4U6XUT4_9PEZI</name>
<dbReference type="GO" id="GO:0003677">
    <property type="term" value="F:DNA binding"/>
    <property type="evidence" value="ECO:0007669"/>
    <property type="project" value="InterPro"/>
</dbReference>
<dbReference type="GO" id="GO:0008270">
    <property type="term" value="F:zinc ion binding"/>
    <property type="evidence" value="ECO:0007669"/>
    <property type="project" value="InterPro"/>
</dbReference>